<feature type="domain" description="DNA2/NAM7 helicase-like C-terminal" evidence="4">
    <location>
        <begin position="1328"/>
        <end position="1525"/>
    </location>
</feature>
<dbReference type="FunFam" id="3.40.960.10:FF:000002">
    <property type="entry name" value="DNA helicase related protein"/>
    <property type="match status" value="1"/>
</dbReference>
<dbReference type="EMBL" id="JAODNV010000030">
    <property type="protein sequence ID" value="MCT8992209.1"/>
    <property type="molecule type" value="Genomic_DNA"/>
</dbReference>
<dbReference type="InterPro" id="IPR011335">
    <property type="entry name" value="Restrct_endonuc-II-like"/>
</dbReference>
<accession>A0A9X3B0V3</accession>
<dbReference type="InterPro" id="IPR049468">
    <property type="entry name" value="Restrct_endonuc-II-like_dom"/>
</dbReference>
<dbReference type="InterPro" id="IPR041679">
    <property type="entry name" value="DNA2/NAM7-like_C"/>
</dbReference>
<sequence>MQHADLMELVKQKVQSLRPKLLDLSRRNPLLATRLSPRSNSHIRIVDELPEVLFYKLNNGQPMRFVPLPEIDADPRDEDTKAFRDALANARITDETYQAELDAIERDAEDYLDRTRAIERALKDRVREELGLPPRPRKADVNLVQHARNNGISPSYELPYPEEATEDGRHDDDDIQTLLLPKDLERKLNAISSKCRTWIQETGINVLHVAFGFLEWSEPNQTETSFAPLILCSAQIEKKRTRVGSEFWISGTGEEPEINAVLAEKMRLEFGIELPRFESGSVEDYLAEIAEIAPKHIAWRVRRQVAVGVFPSARMAMYHDIDPTHPAFPDNDIVRSLLGGTSSESTSPFAEEYNVDEPDIEGRVPCIVLDADSSQFSTLVDIANGKNLAVEGPPGTGKSQTIVNAIAAALAEGKKVLFVAEKLAALNVVRSRLESVGLGEFLLPLQAERSTREQVVASVRARVQMRPPSAIRDYDRKLEEFRRIRDELAKYIELLTTPFADSGLTIHEILGKSIATSSCIEDVPAEVLSGCDIPESLLSVAGIDRLKLLGTAVEKAARAAAQAAPYWKSVGLVHAERFTVEEACHLALNSARAYRDVSELRAEFAAYGIDPRANDETLEVLQKTLHRLLSLPSEVPQELCARLLDGGTLDRLSAFLSGCDETRESENELSEILEADLTDETLSLVKRVAEVCAKASLETLDLPELEAEIAIRRETLEKARGLEAVMAPLVRACPEAANWSFESVSKAHESIVAAGRDALMCRNTATADPAATMILRKLCSEGRALQAMRRELETCVSLSVEVSHQDLAQAISSLRSSGIFGFLSKEFRQAKKLARSLSRSSRFNKHEALEQLEALASYRLAEREFVENPQAIALFGLHFRGSGTDFSLFERLVQFYEVAQSFSTPELRSLRTFLRDSDIDDLELVPAIPSNVPVDSLQTLQRDLVVAQRELDDLTAAVEALRPLLKAFRNPVSFDPNALPELAKRLEAYITRRAKLDQDEIAANLLGEIFQGARTPTASLREACAWAGDVSGHREEVAAVLAKGRSLEAVEHIGRVLEARNRARGLLSKLCETVHLDEAHFTKDRDDHEIAIFLEGAASDQDGLFAHAGLATALEEVKGTGTHSLAMYRMRGEDPDGLAAQFEALAVRKLSRAVYAEHGSKLTRYSGSRLDDLRAALAKQDRQIIQLARQQLRWKLYAAAKPPFGNGTGRKSTWTEMALIDNEINKQQRFISVRDLTQRAGRALLELKPCWMMSPLAVAQYVPKDSITFDLCIIDEASQMPPEAAIGALLRCKQTVVVGDTNQLPPSSFFKKMIDDEEADEDESVLNESILEMANATFRPARRLRWHYRSRHSGLIKFSNRVVYDDNLIVFPSAAESMARMGIEFRAVDGLYKAGTNPIEARAMVDAALEFMRTDPDRSLGIVTLNQKQRDLIAEEFEYALSRDRHALEYVEDWKSRRDGLEEFFIKNLENVQGDERDVIFIGTVYGPEVRGGRTHQRFGPINGLAGKRRLNVLFSRAKEKIVTFSSMTAADITADETGNVGAYMLKRWLEYCASGVLESGQETSREPDSDFEVFVMDQVRAMGYEPVPQVGAAGYFIDIGVRHPDWPHGFVMGIECDGASYHSAKSARDRDRLRQEVLEGLGWKLHRIWSTDWFNNPRREAERLRAVLSSRMEELKSREAAFAVPQVRKEPSRLIQLPEPRREPAEPLFDRIASEVPALPTASSRNDQTIAVGDTVRVRYLNGDCKVLELTISREKTDLGNGLVYFEAPIAKALLGAEEGDEVELLTKTQVRRAVVESIIKASD</sequence>
<dbReference type="InterPro" id="IPR047187">
    <property type="entry name" value="SF1_C_Upf1"/>
</dbReference>
<feature type="domain" description="Restriction endonuclease type II-like" evidence="5">
    <location>
        <begin position="1572"/>
        <end position="1668"/>
    </location>
</feature>
<dbReference type="InterPro" id="IPR036953">
    <property type="entry name" value="GreA/GreB_C_sf"/>
</dbReference>
<dbReference type="InterPro" id="IPR027417">
    <property type="entry name" value="P-loop_NTPase"/>
</dbReference>
<dbReference type="Gene3D" id="3.40.960.10">
    <property type="entry name" value="VSR Endonuclease"/>
    <property type="match status" value="1"/>
</dbReference>
<dbReference type="Pfam" id="PF13087">
    <property type="entry name" value="AAA_12"/>
    <property type="match status" value="1"/>
</dbReference>
<keyword evidence="1" id="KW-0175">Coiled coil</keyword>
<keyword evidence="7" id="KW-1185">Reference proteome</keyword>
<dbReference type="CDD" id="cd18808">
    <property type="entry name" value="SF1_C_Upf1"/>
    <property type="match status" value="1"/>
</dbReference>
<dbReference type="InterPro" id="IPR025103">
    <property type="entry name" value="DUF4011"/>
</dbReference>
<dbReference type="Gene3D" id="3.40.50.300">
    <property type="entry name" value="P-loop containing nucleotide triphosphate hydrolases"/>
    <property type="match status" value="3"/>
</dbReference>
<evidence type="ECO:0000259" key="3">
    <source>
        <dbReference type="Pfam" id="PF13086"/>
    </source>
</evidence>
<dbReference type="SUPFAM" id="SSF52980">
    <property type="entry name" value="Restriction endonuclease-like"/>
    <property type="match status" value="1"/>
</dbReference>
<comment type="caution">
    <text evidence="6">The sequence shown here is derived from an EMBL/GenBank/DDBJ whole genome shotgun (WGS) entry which is preliminary data.</text>
</comment>
<dbReference type="RefSeq" id="WP_261517161.1">
    <property type="nucleotide sequence ID" value="NZ_JAODNV010000030.1"/>
</dbReference>
<dbReference type="Proteomes" id="UP001149009">
    <property type="component" value="Unassembled WGS sequence"/>
</dbReference>
<evidence type="ECO:0000259" key="5">
    <source>
        <dbReference type="Pfam" id="PF18741"/>
    </source>
</evidence>
<name>A0A9X3B0V3_9HYPH</name>
<evidence type="ECO:0000313" key="7">
    <source>
        <dbReference type="Proteomes" id="UP001149009"/>
    </source>
</evidence>
<dbReference type="PANTHER" id="PTHR10887">
    <property type="entry name" value="DNA2/NAM7 HELICASE FAMILY"/>
    <property type="match status" value="1"/>
</dbReference>
<dbReference type="SUPFAM" id="SSF54534">
    <property type="entry name" value="FKBP-like"/>
    <property type="match status" value="1"/>
</dbReference>
<evidence type="ECO:0000259" key="4">
    <source>
        <dbReference type="Pfam" id="PF13087"/>
    </source>
</evidence>
<dbReference type="GO" id="GO:0032784">
    <property type="term" value="P:regulation of DNA-templated transcription elongation"/>
    <property type="evidence" value="ECO:0007669"/>
    <property type="project" value="InterPro"/>
</dbReference>
<dbReference type="Pfam" id="PF01272">
    <property type="entry name" value="GreA_GreB"/>
    <property type="match status" value="1"/>
</dbReference>
<gene>
    <name evidence="6" type="ORF">NYR54_18305</name>
</gene>
<feature type="domain" description="DNA2/NAM7 helicase helicase" evidence="3">
    <location>
        <begin position="1266"/>
        <end position="1306"/>
    </location>
</feature>
<dbReference type="GO" id="GO:0004386">
    <property type="term" value="F:helicase activity"/>
    <property type="evidence" value="ECO:0007669"/>
    <property type="project" value="InterPro"/>
</dbReference>
<organism evidence="6 7">
    <name type="scientific">Chelativorans petroleitrophicus</name>
    <dbReference type="NCBI Taxonomy" id="2975484"/>
    <lineage>
        <taxon>Bacteria</taxon>
        <taxon>Pseudomonadati</taxon>
        <taxon>Pseudomonadota</taxon>
        <taxon>Alphaproteobacteria</taxon>
        <taxon>Hyphomicrobiales</taxon>
        <taxon>Phyllobacteriaceae</taxon>
        <taxon>Chelativorans</taxon>
    </lineage>
</organism>
<evidence type="ECO:0000256" key="1">
    <source>
        <dbReference type="SAM" id="Coils"/>
    </source>
</evidence>
<dbReference type="InterPro" id="IPR045055">
    <property type="entry name" value="DNA2/NAM7-like"/>
</dbReference>
<reference evidence="6" key="1">
    <citation type="submission" date="2022-08" db="EMBL/GenBank/DDBJ databases">
        <title>Chelativorans sichuanense sp. nov., a paraffin oil-degrading bacterium isolated from a mixture of oil-based drill cuttings and paddy soil.</title>
        <authorList>
            <person name="Yu J."/>
            <person name="Liu H."/>
            <person name="Chen Q."/>
        </authorList>
    </citation>
    <scope>NUCLEOTIDE SEQUENCE</scope>
    <source>
        <strain evidence="6">SCAU 2101</strain>
    </source>
</reference>
<proteinExistence type="predicted"/>
<dbReference type="GO" id="GO:0003677">
    <property type="term" value="F:DNA binding"/>
    <property type="evidence" value="ECO:0007669"/>
    <property type="project" value="InterPro"/>
</dbReference>
<dbReference type="SUPFAM" id="SSF52540">
    <property type="entry name" value="P-loop containing nucleoside triphosphate hydrolases"/>
    <property type="match status" value="1"/>
</dbReference>
<dbReference type="PANTHER" id="PTHR10887:SF495">
    <property type="entry name" value="HELICASE SENATAXIN ISOFORM X1-RELATED"/>
    <property type="match status" value="1"/>
</dbReference>
<feature type="coiled-coil region" evidence="1">
    <location>
        <begin position="87"/>
        <end position="121"/>
    </location>
</feature>
<dbReference type="Gene3D" id="3.10.50.30">
    <property type="entry name" value="Transcription elongation factor, GreA/GreB, C-terminal domain"/>
    <property type="match status" value="1"/>
</dbReference>
<protein>
    <submittedName>
        <fullName evidence="6">DUF4011 domain-containing protein</fullName>
    </submittedName>
</protein>
<feature type="domain" description="Transcription elongation factor GreA/GreB C-terminal" evidence="2">
    <location>
        <begin position="1728"/>
        <end position="1800"/>
    </location>
</feature>
<dbReference type="InterPro" id="IPR041677">
    <property type="entry name" value="DNA2/NAM7_AAA_11"/>
</dbReference>
<dbReference type="Pfam" id="PF13086">
    <property type="entry name" value="AAA_11"/>
    <property type="match status" value="1"/>
</dbReference>
<evidence type="ECO:0000259" key="2">
    <source>
        <dbReference type="Pfam" id="PF01272"/>
    </source>
</evidence>
<dbReference type="Pfam" id="PF18741">
    <property type="entry name" value="MTES_1575"/>
    <property type="match status" value="1"/>
</dbReference>
<dbReference type="InterPro" id="IPR001437">
    <property type="entry name" value="Tscrpt_elong_fac_GreA/B_C"/>
</dbReference>
<dbReference type="Pfam" id="PF13195">
    <property type="entry name" value="DUF4011"/>
    <property type="match status" value="1"/>
</dbReference>
<evidence type="ECO:0000313" key="6">
    <source>
        <dbReference type="EMBL" id="MCT8992209.1"/>
    </source>
</evidence>